<organism evidence="1 2">
    <name type="scientific">Aphanomyces astaci</name>
    <name type="common">Crayfish plague agent</name>
    <dbReference type="NCBI Taxonomy" id="112090"/>
    <lineage>
        <taxon>Eukaryota</taxon>
        <taxon>Sar</taxon>
        <taxon>Stramenopiles</taxon>
        <taxon>Oomycota</taxon>
        <taxon>Saprolegniomycetes</taxon>
        <taxon>Saprolegniales</taxon>
        <taxon>Verrucalvaceae</taxon>
        <taxon>Aphanomyces</taxon>
    </lineage>
</organism>
<dbReference type="EMBL" id="VJMI01021308">
    <property type="protein sequence ID" value="KAF0702054.1"/>
    <property type="molecule type" value="Genomic_DNA"/>
</dbReference>
<gene>
    <name evidence="1" type="ORF">AaE_016157</name>
</gene>
<evidence type="ECO:0000313" key="1">
    <source>
        <dbReference type="EMBL" id="KAF0702054.1"/>
    </source>
</evidence>
<comment type="caution">
    <text evidence="1">The sequence shown here is derived from an EMBL/GenBank/DDBJ whole genome shotgun (WGS) entry which is preliminary data.</text>
</comment>
<dbReference type="AlphaFoldDB" id="A0A6A4YZE4"/>
<evidence type="ECO:0000313" key="2">
    <source>
        <dbReference type="Proteomes" id="UP000469452"/>
    </source>
</evidence>
<protein>
    <submittedName>
        <fullName evidence="1">Uncharacterized protein</fullName>
    </submittedName>
</protein>
<name>A0A6A4YZE4_APHAT</name>
<dbReference type="Proteomes" id="UP000469452">
    <property type="component" value="Unassembled WGS sequence"/>
</dbReference>
<proteinExistence type="predicted"/>
<dbReference type="VEuPathDB" id="FungiDB:H257_10705"/>
<sequence length="164" mass="18389">MRTKAILTTDSMAFLAPQLTIEQTIALVATLVHRAKGRRWVLRRLLQVCVSEQLLRLRRPPGISTYTNQFNTTLEIPTAIELYRFTIEQPALLTAKLRLSYPLITPAGDNVRGTEALASCVATLQSRRSYTRLPTSSGVHKLPFVALCCVLRARFTRLTLTCCT</sequence>
<accession>A0A6A4YZE4</accession>
<reference evidence="1 2" key="1">
    <citation type="submission" date="2019-06" db="EMBL/GenBank/DDBJ databases">
        <title>Genomics analysis of Aphanomyces spp. identifies a new class of oomycete effector associated with host adaptation.</title>
        <authorList>
            <person name="Gaulin E."/>
        </authorList>
    </citation>
    <scope>NUCLEOTIDE SEQUENCE [LARGE SCALE GENOMIC DNA]</scope>
    <source>
        <strain evidence="1 2">E</strain>
    </source>
</reference>